<organism evidence="7 8">
    <name type="scientific">Arctia plantaginis</name>
    <name type="common">Wood tiger moth</name>
    <name type="synonym">Phalaena plantaginis</name>
    <dbReference type="NCBI Taxonomy" id="874455"/>
    <lineage>
        <taxon>Eukaryota</taxon>
        <taxon>Metazoa</taxon>
        <taxon>Ecdysozoa</taxon>
        <taxon>Arthropoda</taxon>
        <taxon>Hexapoda</taxon>
        <taxon>Insecta</taxon>
        <taxon>Pterygota</taxon>
        <taxon>Neoptera</taxon>
        <taxon>Endopterygota</taxon>
        <taxon>Lepidoptera</taxon>
        <taxon>Glossata</taxon>
        <taxon>Ditrysia</taxon>
        <taxon>Noctuoidea</taxon>
        <taxon>Erebidae</taxon>
        <taxon>Arctiinae</taxon>
        <taxon>Arctia</taxon>
    </lineage>
</organism>
<evidence type="ECO:0000313" key="7">
    <source>
        <dbReference type="EMBL" id="CAB3254974.1"/>
    </source>
</evidence>
<evidence type="ECO:0000256" key="1">
    <source>
        <dbReference type="ARBA" id="ARBA00022723"/>
    </source>
</evidence>
<feature type="domain" description="CCHC-type" evidence="6">
    <location>
        <begin position="141"/>
        <end position="156"/>
    </location>
</feature>
<dbReference type="AlphaFoldDB" id="A0A8S1BB23"/>
<sequence length="186" mass="20782">MSKTCGFRTWLEESLRDQMVCGISSEIIRQRLFAESQLDFAKAYRLAVSLEAAEKDAAAVVERNRYIQPTANTSATDVDCQVLTPNPRRSARPAASERGRNQGGRGRREAYRPAVAPTPEECRVCGARHEAATCKYGRYVCRVCNQQGHLRRVCPRLTGPHYVDLQHTEIDDDNSGSSDEVVLCHV</sequence>
<reference evidence="7 8" key="1">
    <citation type="submission" date="2020-04" db="EMBL/GenBank/DDBJ databases">
        <authorList>
            <person name="Wallbank WR R."/>
            <person name="Pardo Diaz C."/>
            <person name="Kozak K."/>
            <person name="Martin S."/>
            <person name="Jiggins C."/>
            <person name="Moest M."/>
            <person name="Warren A I."/>
            <person name="Byers J.R.P. K."/>
            <person name="Montejo-Kovacevich G."/>
            <person name="Yen C E."/>
        </authorList>
    </citation>
    <scope>NUCLEOTIDE SEQUENCE [LARGE SCALE GENOMIC DNA]</scope>
</reference>
<evidence type="ECO:0000256" key="5">
    <source>
        <dbReference type="SAM" id="MobiDB-lite"/>
    </source>
</evidence>
<dbReference type="Gene3D" id="4.10.60.10">
    <property type="entry name" value="Zinc finger, CCHC-type"/>
    <property type="match status" value="1"/>
</dbReference>
<dbReference type="PROSITE" id="PS50158">
    <property type="entry name" value="ZF_CCHC"/>
    <property type="match status" value="1"/>
</dbReference>
<feature type="compositionally biased region" description="Basic and acidic residues" evidence="5">
    <location>
        <begin position="95"/>
        <end position="111"/>
    </location>
</feature>
<keyword evidence="2 4" id="KW-0863">Zinc-finger</keyword>
<dbReference type="InterPro" id="IPR025829">
    <property type="entry name" value="Zn_knuckle_CX2CX3GHX4C"/>
</dbReference>
<keyword evidence="3" id="KW-0862">Zinc</keyword>
<name>A0A8S1BB23_ARCPL</name>
<evidence type="ECO:0000313" key="8">
    <source>
        <dbReference type="Proteomes" id="UP000494106"/>
    </source>
</evidence>
<evidence type="ECO:0000256" key="2">
    <source>
        <dbReference type="ARBA" id="ARBA00022771"/>
    </source>
</evidence>
<dbReference type="Pfam" id="PF13696">
    <property type="entry name" value="zf-CCHC_2"/>
    <property type="match status" value="1"/>
</dbReference>
<proteinExistence type="predicted"/>
<dbReference type="GO" id="GO:0008270">
    <property type="term" value="F:zinc ion binding"/>
    <property type="evidence" value="ECO:0007669"/>
    <property type="project" value="UniProtKB-KW"/>
</dbReference>
<keyword evidence="8" id="KW-1185">Reference proteome</keyword>
<accession>A0A8S1BB23</accession>
<feature type="region of interest" description="Disordered" evidence="5">
    <location>
        <begin position="77"/>
        <end position="111"/>
    </location>
</feature>
<dbReference type="InterPro" id="IPR001878">
    <property type="entry name" value="Znf_CCHC"/>
</dbReference>
<protein>
    <recommendedName>
        <fullName evidence="6">CCHC-type domain-containing protein</fullName>
    </recommendedName>
</protein>
<comment type="caution">
    <text evidence="7">The sequence shown here is derived from an EMBL/GenBank/DDBJ whole genome shotgun (WGS) entry which is preliminary data.</text>
</comment>
<dbReference type="OrthoDB" id="10058156at2759"/>
<keyword evidence="1" id="KW-0479">Metal-binding</keyword>
<gene>
    <name evidence="7" type="ORF">APLA_LOCUS14647</name>
</gene>
<dbReference type="EMBL" id="CADEBC010000569">
    <property type="protein sequence ID" value="CAB3254974.1"/>
    <property type="molecule type" value="Genomic_DNA"/>
</dbReference>
<evidence type="ECO:0000259" key="6">
    <source>
        <dbReference type="PROSITE" id="PS50158"/>
    </source>
</evidence>
<dbReference type="Proteomes" id="UP000494106">
    <property type="component" value="Unassembled WGS sequence"/>
</dbReference>
<evidence type="ECO:0000256" key="3">
    <source>
        <dbReference type="ARBA" id="ARBA00022833"/>
    </source>
</evidence>
<dbReference type="GO" id="GO:0003676">
    <property type="term" value="F:nucleic acid binding"/>
    <property type="evidence" value="ECO:0007669"/>
    <property type="project" value="InterPro"/>
</dbReference>
<evidence type="ECO:0000256" key="4">
    <source>
        <dbReference type="PROSITE-ProRule" id="PRU00047"/>
    </source>
</evidence>